<dbReference type="EMBL" id="KZ293692">
    <property type="protein sequence ID" value="PBK85207.1"/>
    <property type="molecule type" value="Genomic_DNA"/>
</dbReference>
<evidence type="ECO:0000313" key="1">
    <source>
        <dbReference type="EMBL" id="PBK85207.1"/>
    </source>
</evidence>
<organism evidence="1 2">
    <name type="scientific">Armillaria gallica</name>
    <name type="common">Bulbous honey fungus</name>
    <name type="synonym">Armillaria bulbosa</name>
    <dbReference type="NCBI Taxonomy" id="47427"/>
    <lineage>
        <taxon>Eukaryota</taxon>
        <taxon>Fungi</taxon>
        <taxon>Dikarya</taxon>
        <taxon>Basidiomycota</taxon>
        <taxon>Agaricomycotina</taxon>
        <taxon>Agaricomycetes</taxon>
        <taxon>Agaricomycetidae</taxon>
        <taxon>Agaricales</taxon>
        <taxon>Marasmiineae</taxon>
        <taxon>Physalacriaceae</taxon>
        <taxon>Armillaria</taxon>
    </lineage>
</organism>
<dbReference type="InParanoid" id="A0A2H3D809"/>
<keyword evidence="2" id="KW-1185">Reference proteome</keyword>
<name>A0A2H3D809_ARMGA</name>
<protein>
    <submittedName>
        <fullName evidence="1">Uncharacterized protein</fullName>
    </submittedName>
</protein>
<accession>A0A2H3D809</accession>
<dbReference type="AlphaFoldDB" id="A0A2H3D809"/>
<sequence>MSLNTLINYLPNLGQPFMHPNFTEISLNSAMPSVLGDIGEYKEEVDYTALKCNAEMVVETMLENIEGEVHFHPMQGDRYAISPALSMIGAGSPLSSCENPGTASMIAIVPARERVGKLDLPFIPVIKKGPPLWLYGDIYCATWYSNGFIVHILLTTREYAVFNAEFKNTRYHHVPNSFTYPPFNEFSSSWISLDTNCGHSVSLGWKRIDIMQVTKIAIYIPPMT</sequence>
<gene>
    <name evidence="1" type="ORF">ARMGADRAFT_1036502</name>
</gene>
<proteinExistence type="predicted"/>
<dbReference type="Proteomes" id="UP000217790">
    <property type="component" value="Unassembled WGS sequence"/>
</dbReference>
<evidence type="ECO:0000313" key="2">
    <source>
        <dbReference type="Proteomes" id="UP000217790"/>
    </source>
</evidence>
<reference evidence="2" key="1">
    <citation type="journal article" date="2017" name="Nat. Ecol. Evol.">
        <title>Genome expansion and lineage-specific genetic innovations in the forest pathogenic fungi Armillaria.</title>
        <authorList>
            <person name="Sipos G."/>
            <person name="Prasanna A.N."/>
            <person name="Walter M.C."/>
            <person name="O'Connor E."/>
            <person name="Balint B."/>
            <person name="Krizsan K."/>
            <person name="Kiss B."/>
            <person name="Hess J."/>
            <person name="Varga T."/>
            <person name="Slot J."/>
            <person name="Riley R."/>
            <person name="Boka B."/>
            <person name="Rigling D."/>
            <person name="Barry K."/>
            <person name="Lee J."/>
            <person name="Mihaltcheva S."/>
            <person name="LaButti K."/>
            <person name="Lipzen A."/>
            <person name="Waldron R."/>
            <person name="Moloney N.M."/>
            <person name="Sperisen C."/>
            <person name="Kredics L."/>
            <person name="Vagvoelgyi C."/>
            <person name="Patrignani A."/>
            <person name="Fitzpatrick D."/>
            <person name="Nagy I."/>
            <person name="Doyle S."/>
            <person name="Anderson J.B."/>
            <person name="Grigoriev I.V."/>
            <person name="Gueldener U."/>
            <person name="Muensterkoetter M."/>
            <person name="Nagy L.G."/>
        </authorList>
    </citation>
    <scope>NUCLEOTIDE SEQUENCE [LARGE SCALE GENOMIC DNA]</scope>
    <source>
        <strain evidence="2">Ar21-2</strain>
    </source>
</reference>
<dbReference type="OrthoDB" id="3081333at2759"/>